<dbReference type="SUPFAM" id="SSF161098">
    <property type="entry name" value="MetI-like"/>
    <property type="match status" value="1"/>
</dbReference>
<keyword evidence="2 7" id="KW-0813">Transport</keyword>
<dbReference type="PANTHER" id="PTHR30193:SF37">
    <property type="entry name" value="INNER MEMBRANE ABC TRANSPORTER PERMEASE PROTEIN YCJO"/>
    <property type="match status" value="1"/>
</dbReference>
<feature type="domain" description="ABC transmembrane type-1" evidence="8">
    <location>
        <begin position="104"/>
        <end position="321"/>
    </location>
</feature>
<feature type="transmembrane region" description="Helical" evidence="7">
    <location>
        <begin position="248"/>
        <end position="268"/>
    </location>
</feature>
<name>A0A5A5TA18_9CHLR</name>
<dbReference type="Pfam" id="PF00528">
    <property type="entry name" value="BPD_transp_1"/>
    <property type="match status" value="1"/>
</dbReference>
<sequence>MYSEKKVEPMKSLSTPSQPEIISLRNDTKASRQRIKQQNRKAALVFWCFAGPLILGLTVFFYIPIIWAVVLSFANARATLTPTGFVGFQNYIDMFKDSAFTSSLGTFLLFALFIVPTTFAASLGMALLVNSVKKAQGFFRSVFFLPTACSYVLASAVWRMGIFSGTDSGLANTVLHLFHLNSFDWITTPTPPWFWLVLVTVRLWLQVGIYMIIFVAGLQEIPRELYEASYVDGAKKGWETFRAITFPLLRNASISVLLLNIIAAFQAFDEFYNIMFGGNLSLARPPLVYIYQVAMFNQDFGHGSAGALILTIIIIAFTLLQGRFLGFGKKD</sequence>
<dbReference type="CDD" id="cd06261">
    <property type="entry name" value="TM_PBP2"/>
    <property type="match status" value="1"/>
</dbReference>
<reference evidence="9 10" key="1">
    <citation type="submission" date="2019-01" db="EMBL/GenBank/DDBJ databases">
        <title>Draft genome sequence of Dictyobacter sp. Uno17.</title>
        <authorList>
            <person name="Wang C.M."/>
            <person name="Zheng Y."/>
            <person name="Sakai Y."/>
            <person name="Abe K."/>
            <person name="Yokota A."/>
            <person name="Yabe S."/>
        </authorList>
    </citation>
    <scope>NUCLEOTIDE SEQUENCE [LARGE SCALE GENOMIC DNA]</scope>
    <source>
        <strain evidence="9 10">Uno17</strain>
    </source>
</reference>
<dbReference type="PROSITE" id="PS50928">
    <property type="entry name" value="ABC_TM1"/>
    <property type="match status" value="1"/>
</dbReference>
<dbReference type="Gene3D" id="1.10.3720.10">
    <property type="entry name" value="MetI-like"/>
    <property type="match status" value="1"/>
</dbReference>
<evidence type="ECO:0000256" key="7">
    <source>
        <dbReference type="RuleBase" id="RU363032"/>
    </source>
</evidence>
<keyword evidence="4 7" id="KW-0812">Transmembrane</keyword>
<dbReference type="PANTHER" id="PTHR30193">
    <property type="entry name" value="ABC TRANSPORTER PERMEASE PROTEIN"/>
    <property type="match status" value="1"/>
</dbReference>
<feature type="transmembrane region" description="Helical" evidence="7">
    <location>
        <begin position="141"/>
        <end position="160"/>
    </location>
</feature>
<feature type="transmembrane region" description="Helical" evidence="7">
    <location>
        <begin position="104"/>
        <end position="129"/>
    </location>
</feature>
<dbReference type="InterPro" id="IPR000515">
    <property type="entry name" value="MetI-like"/>
</dbReference>
<dbReference type="InterPro" id="IPR051393">
    <property type="entry name" value="ABC_transporter_permease"/>
</dbReference>
<evidence type="ECO:0000313" key="10">
    <source>
        <dbReference type="Proteomes" id="UP000322530"/>
    </source>
</evidence>
<accession>A0A5A5TA18</accession>
<proteinExistence type="inferred from homology"/>
<comment type="similarity">
    <text evidence="7">Belongs to the binding-protein-dependent transport system permease family.</text>
</comment>
<dbReference type="GO" id="GO:0055085">
    <property type="term" value="P:transmembrane transport"/>
    <property type="evidence" value="ECO:0007669"/>
    <property type="project" value="InterPro"/>
</dbReference>
<evidence type="ECO:0000256" key="1">
    <source>
        <dbReference type="ARBA" id="ARBA00004651"/>
    </source>
</evidence>
<organism evidence="9 10">
    <name type="scientific">Dictyobacter arantiisoli</name>
    <dbReference type="NCBI Taxonomy" id="2014874"/>
    <lineage>
        <taxon>Bacteria</taxon>
        <taxon>Bacillati</taxon>
        <taxon>Chloroflexota</taxon>
        <taxon>Ktedonobacteria</taxon>
        <taxon>Ktedonobacterales</taxon>
        <taxon>Dictyobacteraceae</taxon>
        <taxon>Dictyobacter</taxon>
    </lineage>
</organism>
<keyword evidence="3" id="KW-1003">Cell membrane</keyword>
<dbReference type="GO" id="GO:0005886">
    <property type="term" value="C:plasma membrane"/>
    <property type="evidence" value="ECO:0007669"/>
    <property type="project" value="UniProtKB-SubCell"/>
</dbReference>
<dbReference type="AlphaFoldDB" id="A0A5A5TA18"/>
<evidence type="ECO:0000313" key="9">
    <source>
        <dbReference type="EMBL" id="GCF08105.1"/>
    </source>
</evidence>
<evidence type="ECO:0000256" key="2">
    <source>
        <dbReference type="ARBA" id="ARBA00022448"/>
    </source>
</evidence>
<feature type="transmembrane region" description="Helical" evidence="7">
    <location>
        <begin position="193"/>
        <end position="216"/>
    </location>
</feature>
<evidence type="ECO:0000259" key="8">
    <source>
        <dbReference type="PROSITE" id="PS50928"/>
    </source>
</evidence>
<comment type="subcellular location">
    <subcellularLocation>
        <location evidence="1 7">Cell membrane</location>
        <topology evidence="1 7">Multi-pass membrane protein</topology>
    </subcellularLocation>
</comment>
<keyword evidence="6 7" id="KW-0472">Membrane</keyword>
<evidence type="ECO:0000256" key="3">
    <source>
        <dbReference type="ARBA" id="ARBA00022475"/>
    </source>
</evidence>
<keyword evidence="10" id="KW-1185">Reference proteome</keyword>
<gene>
    <name evidence="9" type="ORF">KDI_16690</name>
</gene>
<feature type="transmembrane region" description="Helical" evidence="7">
    <location>
        <begin position="300"/>
        <end position="320"/>
    </location>
</feature>
<keyword evidence="5 7" id="KW-1133">Transmembrane helix</keyword>
<dbReference type="Proteomes" id="UP000322530">
    <property type="component" value="Unassembled WGS sequence"/>
</dbReference>
<evidence type="ECO:0000256" key="5">
    <source>
        <dbReference type="ARBA" id="ARBA00022989"/>
    </source>
</evidence>
<dbReference type="EMBL" id="BIXY01000018">
    <property type="protein sequence ID" value="GCF08105.1"/>
    <property type="molecule type" value="Genomic_DNA"/>
</dbReference>
<protein>
    <submittedName>
        <fullName evidence="9">Sugar ABC transporter permease</fullName>
    </submittedName>
</protein>
<feature type="transmembrane region" description="Helical" evidence="7">
    <location>
        <begin position="42"/>
        <end position="70"/>
    </location>
</feature>
<comment type="caution">
    <text evidence="9">The sequence shown here is derived from an EMBL/GenBank/DDBJ whole genome shotgun (WGS) entry which is preliminary data.</text>
</comment>
<evidence type="ECO:0000256" key="4">
    <source>
        <dbReference type="ARBA" id="ARBA00022692"/>
    </source>
</evidence>
<evidence type="ECO:0000256" key="6">
    <source>
        <dbReference type="ARBA" id="ARBA00023136"/>
    </source>
</evidence>
<dbReference type="InterPro" id="IPR035906">
    <property type="entry name" value="MetI-like_sf"/>
</dbReference>